<dbReference type="RefSeq" id="WP_015764186.1">
    <property type="nucleotide sequence ID" value="NZ_CP039376.1"/>
</dbReference>
<dbReference type="PRINTS" id="PR01438">
    <property type="entry name" value="UNVRSLSTRESS"/>
</dbReference>
<name>A0A4D6KG12_9EURY</name>
<evidence type="ECO:0000313" key="3">
    <source>
        <dbReference type="EMBL" id="QCD67150.1"/>
    </source>
</evidence>
<dbReference type="InterPro" id="IPR006015">
    <property type="entry name" value="Universal_stress_UspA"/>
</dbReference>
<proteinExistence type="inferred from homology"/>
<comment type="similarity">
    <text evidence="1">Belongs to the universal stress protein A family.</text>
</comment>
<dbReference type="PANTHER" id="PTHR46268">
    <property type="entry name" value="STRESS RESPONSE PROTEIN NHAX"/>
    <property type="match status" value="1"/>
</dbReference>
<evidence type="ECO:0000256" key="1">
    <source>
        <dbReference type="ARBA" id="ARBA00008791"/>
    </source>
</evidence>
<keyword evidence="3" id="KW-0614">Plasmid</keyword>
<feature type="domain" description="UspA" evidence="2">
    <location>
        <begin position="161"/>
        <end position="297"/>
    </location>
</feature>
<dbReference type="AlphaFoldDB" id="A0A4D6KG12"/>
<dbReference type="CDD" id="cd00293">
    <property type="entry name" value="USP-like"/>
    <property type="match status" value="2"/>
</dbReference>
<dbReference type="Gene3D" id="3.40.50.620">
    <property type="entry name" value="HUPs"/>
    <property type="match status" value="2"/>
</dbReference>
<dbReference type="SUPFAM" id="SSF52402">
    <property type="entry name" value="Adenine nucleotide alpha hydrolases-like"/>
    <property type="match status" value="2"/>
</dbReference>
<organism evidence="3 4">
    <name type="scientific">Halomicrobium mukohataei</name>
    <dbReference type="NCBI Taxonomy" id="57705"/>
    <lineage>
        <taxon>Archaea</taxon>
        <taxon>Methanobacteriati</taxon>
        <taxon>Methanobacteriota</taxon>
        <taxon>Stenosarchaea group</taxon>
        <taxon>Halobacteria</taxon>
        <taxon>Halobacteriales</taxon>
        <taxon>Haloarculaceae</taxon>
        <taxon>Halomicrobium</taxon>
    </lineage>
</organism>
<evidence type="ECO:0000259" key="2">
    <source>
        <dbReference type="Pfam" id="PF00582"/>
    </source>
</evidence>
<dbReference type="Pfam" id="PF00582">
    <property type="entry name" value="Usp"/>
    <property type="match status" value="2"/>
</dbReference>
<evidence type="ECO:0000313" key="4">
    <source>
        <dbReference type="Proteomes" id="UP000297053"/>
    </source>
</evidence>
<feature type="domain" description="UspA" evidence="2">
    <location>
        <begin position="6"/>
        <end position="148"/>
    </location>
</feature>
<dbReference type="EMBL" id="CP039376">
    <property type="protein sequence ID" value="QCD67150.1"/>
    <property type="molecule type" value="Genomic_DNA"/>
</dbReference>
<dbReference type="InterPro" id="IPR006016">
    <property type="entry name" value="UspA"/>
</dbReference>
<dbReference type="PANTHER" id="PTHR46268:SF6">
    <property type="entry name" value="UNIVERSAL STRESS PROTEIN UP12"/>
    <property type="match status" value="1"/>
</dbReference>
<dbReference type="Proteomes" id="UP000297053">
    <property type="component" value="Plasmid unnamed1"/>
</dbReference>
<dbReference type="KEGG" id="halz:E5139_15925"/>
<protein>
    <submittedName>
        <fullName evidence="3">Universal stress protein</fullName>
    </submittedName>
</protein>
<dbReference type="GeneID" id="8409481"/>
<geneLocation type="plasmid" evidence="3 4">
    <name>unnamed1</name>
</geneLocation>
<reference evidence="3 4" key="2">
    <citation type="submission" date="2019-04" db="EMBL/GenBank/DDBJ databases">
        <authorList>
            <person name="Yang S."/>
            <person name="Wei W."/>
        </authorList>
    </citation>
    <scope>NUCLEOTIDE SEQUENCE [LARGE SCALE GENOMIC DNA]</scope>
    <source>
        <strain evidence="4">ZP60</strain>
        <plasmid evidence="3 4">unnamed1</plasmid>
    </source>
</reference>
<reference evidence="3 4" key="1">
    <citation type="submission" date="2019-04" db="EMBL/GenBank/DDBJ databases">
        <title>Complete genome sequence of Arthrobacter sp. ZXY-2 associated with effective atrazine degradation and salt adaptation.</title>
        <authorList>
            <person name="Zhao X."/>
        </authorList>
    </citation>
    <scope>NUCLEOTIDE SEQUENCE [LARGE SCALE GENOMIC DNA]</scope>
    <source>
        <strain evidence="4">ZP60</strain>
        <plasmid evidence="3 4">unnamed1</plasmid>
    </source>
</reference>
<sequence>MSPAIDSILVPTDGSEGATVGAQRGIDLAATADADVHVLSVVDTREIEPPLSRFGGKDRSDREQLFEDEAKRAVDSVAGLARTHLSGRVTGTVERGVPFQAINEYVEAHDIDVVAMGTHGRTGLQRLLLGSVAEKVLRTASVPVVAVPSTADEIEPGEGSYENILLPTDNSDGASVAIDWGMTLATLYGAMVYTIYSVDTSLLSGSERASEIHGALERVGRDALDAVRRRARAADISVAGNIGSGPAARVILAESGDHDIDLIVMGTHGRSGIDRYLIGSVTETVVRNADVPVCCVPMTEL</sequence>
<dbReference type="InterPro" id="IPR014729">
    <property type="entry name" value="Rossmann-like_a/b/a_fold"/>
</dbReference>
<gene>
    <name evidence="3" type="ORF">E5139_15925</name>
</gene>
<accession>A0A4D6KG12</accession>